<reference evidence="2" key="2">
    <citation type="submission" date="2015-07" db="EMBL/GenBank/DDBJ databases">
        <title>Plasmids, circular viruses and viroids from rat gut.</title>
        <authorList>
            <person name="Jorgensen T.J."/>
            <person name="Hansen M.A."/>
            <person name="Xu Z."/>
            <person name="Tabak M.A."/>
            <person name="Sorensen S.J."/>
            <person name="Hansen L.H."/>
        </authorList>
    </citation>
    <scope>NUCLEOTIDE SEQUENCE</scope>
    <source>
        <plasmid evidence="2">pRGRH0412</plasmid>
    </source>
</reference>
<accession>A0A0H5Q0L0</accession>
<dbReference type="GO" id="GO:0006276">
    <property type="term" value="P:plasmid maintenance"/>
    <property type="evidence" value="ECO:0007669"/>
    <property type="project" value="InterPro"/>
</dbReference>
<protein>
    <recommendedName>
        <fullName evidence="1">Plasmid replication protein RepL domain-containing protein</fullName>
    </recommendedName>
</protein>
<organism evidence="2">
    <name type="scientific">uncultured prokaryote</name>
    <dbReference type="NCBI Taxonomy" id="198431"/>
    <lineage>
        <taxon>unclassified sequences</taxon>
        <taxon>environmental samples</taxon>
    </lineage>
</organism>
<proteinExistence type="predicted"/>
<geneLocation type="plasmid" evidence="2">
    <name>pRGRH0412</name>
</geneLocation>
<dbReference type="AlphaFoldDB" id="A0A0H5Q0L0"/>
<feature type="domain" description="Plasmid replication protein RepL" evidence="1">
    <location>
        <begin position="120"/>
        <end position="253"/>
    </location>
</feature>
<reference evidence="2" key="1">
    <citation type="submission" date="2015-06" db="EMBL/GenBank/DDBJ databases">
        <authorList>
            <person name="Joergensen T."/>
        </authorList>
    </citation>
    <scope>NUCLEOTIDE SEQUENCE</scope>
    <source>
        <plasmid evidence="2">pRGRH0412</plasmid>
    </source>
</reference>
<sequence length="278" mass="31922">MASPFLLHVTDKIYVTCDDKCKLRLGREEGHPFDLTTLPAGKRSAAVGSHGGYKKWVHKIKEGRIQCWRGLAGSFVLCRRYISTVHRVHKYRLQSTNIAILKRLCVLYGEVHSWGGYMSKVVRLERHTEVDHQTGEVIRESTVHSTAFMSEPPYIKMYLDDLTQILDIPSGPRAVLDLMLPKLDYEGYITLSTRYRRQMADTLGIQDQTLRNCIARLVKSGIISNSGRGEYQVNPYLFARGDWKRVCEMRQQFTLRISYSAEQGRHFELETVNQAASH</sequence>
<dbReference type="InterPro" id="IPR008813">
    <property type="entry name" value="Plasmid_replication_RepL"/>
</dbReference>
<evidence type="ECO:0000259" key="1">
    <source>
        <dbReference type="Pfam" id="PF05732"/>
    </source>
</evidence>
<keyword evidence="2" id="KW-0614">Plasmid</keyword>
<dbReference type="EMBL" id="LN853058">
    <property type="protein sequence ID" value="CRY94950.1"/>
    <property type="molecule type" value="Genomic_DNA"/>
</dbReference>
<name>A0A0H5Q0L0_9ZZZZ</name>
<dbReference type="GO" id="GO:0006260">
    <property type="term" value="P:DNA replication"/>
    <property type="evidence" value="ECO:0007669"/>
    <property type="project" value="InterPro"/>
</dbReference>
<dbReference type="Pfam" id="PF05732">
    <property type="entry name" value="RepL"/>
    <property type="match status" value="1"/>
</dbReference>
<dbReference type="InterPro" id="IPR036388">
    <property type="entry name" value="WH-like_DNA-bd_sf"/>
</dbReference>
<dbReference type="Gene3D" id="1.10.10.10">
    <property type="entry name" value="Winged helix-like DNA-binding domain superfamily/Winged helix DNA-binding domain"/>
    <property type="match status" value="1"/>
</dbReference>
<evidence type="ECO:0000313" key="2">
    <source>
        <dbReference type="EMBL" id="CRY94950.1"/>
    </source>
</evidence>